<dbReference type="OrthoDB" id="8772893at2"/>
<dbReference type="AlphaFoldDB" id="A0A1L3STA7"/>
<name>A0A1L3STA7_9HYPH</name>
<protein>
    <recommendedName>
        <fullName evidence="3">Methyltransferase domain-containing protein</fullName>
    </recommendedName>
</protein>
<dbReference type="InterPro" id="IPR029063">
    <property type="entry name" value="SAM-dependent_MTases_sf"/>
</dbReference>
<evidence type="ECO:0008006" key="3">
    <source>
        <dbReference type="Google" id="ProtNLM"/>
    </source>
</evidence>
<dbReference type="Pfam" id="PF13489">
    <property type="entry name" value="Methyltransf_23"/>
    <property type="match status" value="1"/>
</dbReference>
<accession>A0A1L3STA7</accession>
<dbReference type="Proteomes" id="UP000182840">
    <property type="component" value="Chromosome"/>
</dbReference>
<reference evidence="2" key="1">
    <citation type="submission" date="2016-11" db="EMBL/GenBank/DDBJ databases">
        <title>Mesorhizobium oceanicum sp. nov., isolated from deep seawater in South China Sea.</title>
        <authorList>
            <person name="Fu G.-Y."/>
        </authorList>
    </citation>
    <scope>NUCLEOTIDE SEQUENCE [LARGE SCALE GENOMIC DNA]</scope>
    <source>
        <strain evidence="2">B7</strain>
    </source>
</reference>
<keyword evidence="2" id="KW-1185">Reference proteome</keyword>
<evidence type="ECO:0000313" key="1">
    <source>
        <dbReference type="EMBL" id="APH72601.1"/>
    </source>
</evidence>
<sequence length="225" mass="25410">MYADLTRNTNEFLKSIAHSRRLDQAARIVPIEPGQRIFDYGCGDGAFFNQLSRYTAKENLFGYDPWLLGEMTFEGATTFGAVPDFIDELAGTFDVVYCMEVCEHLSDAANAALLDNVARLGKAGAVFVFGVPIETGPSALLKNVFRWWKGGRQGANPSRIWRTTFSRPVDREWVDGWCGTHIGFDHRRFRETLVAHGFRIERTACLPLRGTTAVLNNEIYFVCRR</sequence>
<gene>
    <name evidence="1" type="ORF">BSQ44_15475</name>
</gene>
<dbReference type="EMBL" id="CP018171">
    <property type="protein sequence ID" value="APH72601.1"/>
    <property type="molecule type" value="Genomic_DNA"/>
</dbReference>
<dbReference type="KEGG" id="meso:BSQ44_15475"/>
<proteinExistence type="predicted"/>
<dbReference type="STRING" id="1670800.BSQ44_15475"/>
<evidence type="ECO:0000313" key="2">
    <source>
        <dbReference type="Proteomes" id="UP000182840"/>
    </source>
</evidence>
<dbReference type="Gene3D" id="3.40.50.150">
    <property type="entry name" value="Vaccinia Virus protein VP39"/>
    <property type="match status" value="1"/>
</dbReference>
<organism evidence="1 2">
    <name type="scientific">Aquibium oceanicum</name>
    <dbReference type="NCBI Taxonomy" id="1670800"/>
    <lineage>
        <taxon>Bacteria</taxon>
        <taxon>Pseudomonadati</taxon>
        <taxon>Pseudomonadota</taxon>
        <taxon>Alphaproteobacteria</taxon>
        <taxon>Hyphomicrobiales</taxon>
        <taxon>Phyllobacteriaceae</taxon>
        <taxon>Aquibium</taxon>
    </lineage>
</organism>
<dbReference type="RefSeq" id="WP_072605735.1">
    <property type="nucleotide sequence ID" value="NZ_JBHRXM010000012.1"/>
</dbReference>
<dbReference type="SUPFAM" id="SSF53335">
    <property type="entry name" value="S-adenosyl-L-methionine-dependent methyltransferases"/>
    <property type="match status" value="1"/>
</dbReference>